<dbReference type="Proteomes" id="UP000231791">
    <property type="component" value="Chromosome"/>
</dbReference>
<dbReference type="SUPFAM" id="SSF81296">
    <property type="entry name" value="E set domains"/>
    <property type="match status" value="1"/>
</dbReference>
<organism evidence="1 2">
    <name type="scientific">Streptomyces lavendulae subsp. lavendulae</name>
    <dbReference type="NCBI Taxonomy" id="58340"/>
    <lineage>
        <taxon>Bacteria</taxon>
        <taxon>Bacillati</taxon>
        <taxon>Actinomycetota</taxon>
        <taxon>Actinomycetes</taxon>
        <taxon>Kitasatosporales</taxon>
        <taxon>Streptomycetaceae</taxon>
        <taxon>Streptomyces</taxon>
    </lineage>
</organism>
<dbReference type="GO" id="GO:0005975">
    <property type="term" value="P:carbohydrate metabolic process"/>
    <property type="evidence" value="ECO:0007669"/>
    <property type="project" value="UniProtKB-ARBA"/>
</dbReference>
<dbReference type="InterPro" id="IPR014756">
    <property type="entry name" value="Ig_E-set"/>
</dbReference>
<dbReference type="CDD" id="cd07184">
    <property type="entry name" value="E_set_Isoamylase_like_N"/>
    <property type="match status" value="1"/>
</dbReference>
<accession>A0A2K8P645</accession>
<name>A0A2K8P645_STRLA</name>
<proteinExistence type="predicted"/>
<dbReference type="OrthoDB" id="9811945at2"/>
<dbReference type="InterPro" id="IPR013783">
    <property type="entry name" value="Ig-like_fold"/>
</dbReference>
<evidence type="ECO:0008006" key="3">
    <source>
        <dbReference type="Google" id="ProtNLM"/>
    </source>
</evidence>
<sequence>MLERKQLKGRTQVTFILPEDAPGGPVSVVGDFNQWNPAAHPLAPRGDGTRAAIVVLPAKSAHSFRYLAVGDHWFDDEQADSHDGVNGRLHT</sequence>
<dbReference type="KEGG" id="slx:SLAV_01440"/>
<dbReference type="GeneID" id="49381478"/>
<reference evidence="1 2" key="1">
    <citation type="submission" date="2017-11" db="EMBL/GenBank/DDBJ databases">
        <title>Complete genome sequence of Streptomyces lavendulae subsp. lavendulae CCM 3239 (formerly 'Streptomyces aureofaciens CCM 3239'), the producer of the angucycline-type antibiotic auricin.</title>
        <authorList>
            <person name="Busche T."/>
            <person name="Novakova R."/>
            <person name="Al'Dilaimi A."/>
            <person name="Homerova D."/>
            <person name="Feckova L."/>
            <person name="Rezuchova B."/>
            <person name="Mingyar E."/>
            <person name="Csolleiova D."/>
            <person name="Bekeova C."/>
            <person name="Winkler A."/>
            <person name="Sevcikova B."/>
            <person name="Kalinowski J."/>
            <person name="Kormanec J."/>
            <person name="Ruckert C."/>
        </authorList>
    </citation>
    <scope>NUCLEOTIDE SEQUENCE [LARGE SCALE GENOMIC DNA]</scope>
    <source>
        <strain evidence="1 2">CCM 3239</strain>
    </source>
</reference>
<dbReference type="Gene3D" id="2.60.40.10">
    <property type="entry name" value="Immunoglobulins"/>
    <property type="match status" value="1"/>
</dbReference>
<keyword evidence="2" id="KW-1185">Reference proteome</keyword>
<evidence type="ECO:0000313" key="2">
    <source>
        <dbReference type="Proteomes" id="UP000231791"/>
    </source>
</evidence>
<evidence type="ECO:0000313" key="1">
    <source>
        <dbReference type="EMBL" id="ATZ22217.1"/>
    </source>
</evidence>
<dbReference type="AlphaFoldDB" id="A0A2K8P645"/>
<protein>
    <recommendedName>
        <fullName evidence="3">Glycoside hydrolase family 13</fullName>
    </recommendedName>
</protein>
<dbReference type="EMBL" id="CP024985">
    <property type="protein sequence ID" value="ATZ22217.1"/>
    <property type="molecule type" value="Genomic_DNA"/>
</dbReference>
<dbReference type="RefSeq" id="WP_030226773.1">
    <property type="nucleotide sequence ID" value="NZ_CP024985.1"/>
</dbReference>
<gene>
    <name evidence="1" type="ORF">SLAV_01440</name>
</gene>